<proteinExistence type="predicted"/>
<accession>A0ABT6UY40</accession>
<evidence type="ECO:0000313" key="3">
    <source>
        <dbReference type="Proteomes" id="UP001225957"/>
    </source>
</evidence>
<feature type="domain" description="Lcl C-terminal" evidence="1">
    <location>
        <begin position="117"/>
        <end position="238"/>
    </location>
</feature>
<sequence>MARRVSWTNNSSGHSGTYVYRAPTLDPQNLPAPVATVDPVGQGETGEWIDDFTGYECYAVQDFDGQGVGALSAEVCITDPWAGVQVGDEVEGGIYAGIDTIDGTDYHIIAGLESSEVQGLVWKPSYTDTPGAESMTDGLANTQDMEAAGLSSHPAAEHCVNYAGGGYNDWHLPAQSQLALMYNNLRGHPEFATNVSSAEYTWTSTESSATSAIAYGLHNNVATALGKKTTTYFTRPVRRVAV</sequence>
<keyword evidence="3" id="KW-1185">Reference proteome</keyword>
<organism evidence="2 3">
    <name type="scientific">Halomonas rhizosphaerae</name>
    <dbReference type="NCBI Taxonomy" id="3043296"/>
    <lineage>
        <taxon>Bacteria</taxon>
        <taxon>Pseudomonadati</taxon>
        <taxon>Pseudomonadota</taxon>
        <taxon>Gammaproteobacteria</taxon>
        <taxon>Oceanospirillales</taxon>
        <taxon>Halomonadaceae</taxon>
        <taxon>Halomonas</taxon>
    </lineage>
</organism>
<dbReference type="RefSeq" id="WP_282734566.1">
    <property type="nucleotide sequence ID" value="NZ_JASCQP010000018.1"/>
</dbReference>
<reference evidence="2 3" key="1">
    <citation type="submission" date="2023-04" db="EMBL/GenBank/DDBJ databases">
        <title>Halomonas strains isolated from rhizosphere soil.</title>
        <authorList>
            <person name="Xu L."/>
            <person name="Sun J.-Q."/>
        </authorList>
    </citation>
    <scope>NUCLEOTIDE SEQUENCE [LARGE SCALE GENOMIC DNA]</scope>
    <source>
        <strain evidence="2 3">LR5S20</strain>
    </source>
</reference>
<dbReference type="EMBL" id="JASCQP010000018">
    <property type="protein sequence ID" value="MDI5890591.1"/>
    <property type="molecule type" value="Genomic_DNA"/>
</dbReference>
<dbReference type="InterPro" id="IPR011460">
    <property type="entry name" value="Lcl_C"/>
</dbReference>
<comment type="caution">
    <text evidence="2">The sequence shown here is derived from an EMBL/GenBank/DDBJ whole genome shotgun (WGS) entry which is preliminary data.</text>
</comment>
<dbReference type="Proteomes" id="UP001225957">
    <property type="component" value="Unassembled WGS sequence"/>
</dbReference>
<protein>
    <recommendedName>
        <fullName evidence="1">Lcl C-terminal domain-containing protein</fullName>
    </recommendedName>
</protein>
<name>A0ABT6UY40_9GAMM</name>
<evidence type="ECO:0000259" key="1">
    <source>
        <dbReference type="Pfam" id="PF07603"/>
    </source>
</evidence>
<evidence type="ECO:0000313" key="2">
    <source>
        <dbReference type="EMBL" id="MDI5890591.1"/>
    </source>
</evidence>
<gene>
    <name evidence="2" type="ORF">QLQ83_05755</name>
</gene>
<dbReference type="Pfam" id="PF07603">
    <property type="entry name" value="Lcl_C"/>
    <property type="match status" value="1"/>
</dbReference>